<sequence length="213" mass="24872">MESNIFNNYRDWLDAQKMPKGKRSALLAGLELFAQNGYDGTSTAQIAEKAGISQATIFKYFKTKQDLLMDILTPIIQNFIPMYRDDFFDNFEKHSGNLETLIHFVVNDRYKFLKENTDSVLILFSELLINPDIRKLFSKLVFDSRPVFTKKVIKALQSTHQVREDFTPMETIRTIIGQLLPYFLQQHFLPETIKNEDEDLESIEKIIINTLHK</sequence>
<dbReference type="RefSeq" id="WP_057767219.1">
    <property type="nucleotide sequence ID" value="NZ_AZDG01000025.1"/>
</dbReference>
<keyword evidence="5" id="KW-1185">Reference proteome</keyword>
<keyword evidence="1 2" id="KW-0238">DNA-binding</keyword>
<dbReference type="PRINTS" id="PR00455">
    <property type="entry name" value="HTHTETR"/>
</dbReference>
<dbReference type="SUPFAM" id="SSF46689">
    <property type="entry name" value="Homeodomain-like"/>
    <property type="match status" value="1"/>
</dbReference>
<dbReference type="AlphaFoldDB" id="A0A0R1IX80"/>
<dbReference type="Pfam" id="PF00440">
    <property type="entry name" value="TetR_N"/>
    <property type="match status" value="1"/>
</dbReference>
<accession>A0A0R1IX80</accession>
<evidence type="ECO:0000313" key="5">
    <source>
        <dbReference type="Proteomes" id="UP000050929"/>
    </source>
</evidence>
<dbReference type="InterPro" id="IPR050624">
    <property type="entry name" value="HTH-type_Tx_Regulator"/>
</dbReference>
<protein>
    <submittedName>
        <fullName evidence="4">TetR family transcriptional regulator</fullName>
    </submittedName>
</protein>
<feature type="DNA-binding region" description="H-T-H motif" evidence="2">
    <location>
        <begin position="42"/>
        <end position="61"/>
    </location>
</feature>
<dbReference type="InterPro" id="IPR001647">
    <property type="entry name" value="HTH_TetR"/>
</dbReference>
<dbReference type="PROSITE" id="PS50977">
    <property type="entry name" value="HTH_TETR_2"/>
    <property type="match status" value="1"/>
</dbReference>
<dbReference type="EMBL" id="AZDG01000025">
    <property type="protein sequence ID" value="KRK63686.1"/>
    <property type="molecule type" value="Genomic_DNA"/>
</dbReference>
<dbReference type="InterPro" id="IPR023772">
    <property type="entry name" value="DNA-bd_HTH_TetR-type_CS"/>
</dbReference>
<comment type="caution">
    <text evidence="4">The sequence shown here is derived from an EMBL/GenBank/DDBJ whole genome shotgun (WGS) entry which is preliminary data.</text>
</comment>
<dbReference type="STRING" id="1423811.FC72_GL001230"/>
<feature type="domain" description="HTH tetR-type" evidence="3">
    <location>
        <begin position="19"/>
        <end position="79"/>
    </location>
</feature>
<gene>
    <name evidence="4" type="ORF">FC72_GL001230</name>
</gene>
<evidence type="ECO:0000313" key="4">
    <source>
        <dbReference type="EMBL" id="KRK63686.1"/>
    </source>
</evidence>
<evidence type="ECO:0000256" key="1">
    <source>
        <dbReference type="ARBA" id="ARBA00023125"/>
    </source>
</evidence>
<dbReference type="PANTHER" id="PTHR43479">
    <property type="entry name" value="ACREF/ENVCD OPERON REPRESSOR-RELATED"/>
    <property type="match status" value="1"/>
</dbReference>
<dbReference type="Proteomes" id="UP000050929">
    <property type="component" value="Unassembled WGS sequence"/>
</dbReference>
<dbReference type="PROSITE" id="PS01081">
    <property type="entry name" value="HTH_TETR_1"/>
    <property type="match status" value="1"/>
</dbReference>
<dbReference type="PATRIC" id="fig|1423811.3.peg.1250"/>
<evidence type="ECO:0000256" key="2">
    <source>
        <dbReference type="PROSITE-ProRule" id="PRU00335"/>
    </source>
</evidence>
<dbReference type="OrthoDB" id="9780824at2"/>
<reference evidence="4 5" key="1">
    <citation type="journal article" date="2015" name="Genome Announc.">
        <title>Expanding the biotechnology potential of lactobacilli through comparative genomics of 213 strains and associated genera.</title>
        <authorList>
            <person name="Sun Z."/>
            <person name="Harris H.M."/>
            <person name="McCann A."/>
            <person name="Guo C."/>
            <person name="Argimon S."/>
            <person name="Zhang W."/>
            <person name="Yang X."/>
            <person name="Jeffery I.B."/>
            <person name="Cooney J.C."/>
            <person name="Kagawa T.F."/>
            <person name="Liu W."/>
            <person name="Song Y."/>
            <person name="Salvetti E."/>
            <person name="Wrobel A."/>
            <person name="Rasinkangas P."/>
            <person name="Parkhill J."/>
            <person name="Rea M.C."/>
            <person name="O'Sullivan O."/>
            <person name="Ritari J."/>
            <person name="Douillard F.P."/>
            <person name="Paul Ross R."/>
            <person name="Yang R."/>
            <person name="Briner A.E."/>
            <person name="Felis G.E."/>
            <person name="de Vos W.M."/>
            <person name="Barrangou R."/>
            <person name="Klaenhammer T.R."/>
            <person name="Caufield P.W."/>
            <person name="Cui Y."/>
            <person name="Zhang H."/>
            <person name="O'Toole P.W."/>
        </authorList>
    </citation>
    <scope>NUCLEOTIDE SEQUENCE [LARGE SCALE GENOMIC DNA]</scope>
    <source>
        <strain evidence="4 5">DSM 20183</strain>
    </source>
</reference>
<organism evidence="4 5">
    <name type="scientific">Companilactobacillus tucceti DSM 20183</name>
    <dbReference type="NCBI Taxonomy" id="1423811"/>
    <lineage>
        <taxon>Bacteria</taxon>
        <taxon>Bacillati</taxon>
        <taxon>Bacillota</taxon>
        <taxon>Bacilli</taxon>
        <taxon>Lactobacillales</taxon>
        <taxon>Lactobacillaceae</taxon>
        <taxon>Companilactobacillus</taxon>
    </lineage>
</organism>
<proteinExistence type="predicted"/>
<dbReference type="GO" id="GO:0003677">
    <property type="term" value="F:DNA binding"/>
    <property type="evidence" value="ECO:0007669"/>
    <property type="project" value="UniProtKB-UniRule"/>
</dbReference>
<evidence type="ECO:0000259" key="3">
    <source>
        <dbReference type="PROSITE" id="PS50977"/>
    </source>
</evidence>
<name>A0A0R1IX80_9LACO</name>
<dbReference type="InterPro" id="IPR009057">
    <property type="entry name" value="Homeodomain-like_sf"/>
</dbReference>
<dbReference type="PANTHER" id="PTHR43479:SF11">
    <property type="entry name" value="ACREF_ENVCD OPERON REPRESSOR-RELATED"/>
    <property type="match status" value="1"/>
</dbReference>
<dbReference type="Gene3D" id="1.10.357.10">
    <property type="entry name" value="Tetracycline Repressor, domain 2"/>
    <property type="match status" value="1"/>
</dbReference>